<dbReference type="EMBL" id="JABFHI010000020">
    <property type="protein sequence ID" value="NOG32939.1"/>
    <property type="molecule type" value="Genomic_DNA"/>
</dbReference>
<reference evidence="1 2" key="2">
    <citation type="submission" date="2020-06" db="EMBL/GenBank/DDBJ databases">
        <title>Halomonas songnenensis sp. nov., a moderately halophilic bacterium isolated from saline and alkaline soils.</title>
        <authorList>
            <person name="Jiang J."/>
            <person name="Pan Y."/>
        </authorList>
    </citation>
    <scope>NUCLEOTIDE SEQUENCE [LARGE SCALE GENOMIC DNA]</scope>
    <source>
        <strain evidence="1 2">TBZ9</strain>
    </source>
</reference>
<evidence type="ECO:0000313" key="2">
    <source>
        <dbReference type="Proteomes" id="UP000588806"/>
    </source>
</evidence>
<dbReference type="AlphaFoldDB" id="A0A7Y3XC24"/>
<dbReference type="Proteomes" id="UP000588806">
    <property type="component" value="Unassembled WGS sequence"/>
</dbReference>
<accession>A0A7Y3XC24</accession>
<sequence>MADAAAVQPQKPAPVEINPNQIPDALTSRKQWIVWKWVWNGKKWDKPPYRADGRGNASSTDPSTWTTFNVALTLIRPVNTTVLVLY</sequence>
<comment type="caution">
    <text evidence="1">The sequence shown here is derived from an EMBL/GenBank/DDBJ whole genome shotgun (WGS) entry which is preliminary data.</text>
</comment>
<dbReference type="RefSeq" id="WP_171703391.1">
    <property type="nucleotide sequence ID" value="NZ_JABFHI010000020.1"/>
</dbReference>
<reference evidence="1 2" key="1">
    <citation type="submission" date="2020-05" db="EMBL/GenBank/DDBJ databases">
        <authorList>
            <person name="Ruan W."/>
            <person name="Jeon C.O."/>
            <person name="Chun B.H."/>
        </authorList>
    </citation>
    <scope>NUCLEOTIDE SEQUENCE [LARGE SCALE GENOMIC DNA]</scope>
    <source>
        <strain evidence="1 2">TBZ9</strain>
    </source>
</reference>
<organism evidence="1 2">
    <name type="scientific">Vreelandella azerica</name>
    <dbReference type="NCBI Taxonomy" id="2732867"/>
    <lineage>
        <taxon>Bacteria</taxon>
        <taxon>Pseudomonadati</taxon>
        <taxon>Pseudomonadota</taxon>
        <taxon>Gammaproteobacteria</taxon>
        <taxon>Oceanospirillales</taxon>
        <taxon>Halomonadaceae</taxon>
        <taxon>Vreelandella</taxon>
    </lineage>
</organism>
<proteinExistence type="predicted"/>
<name>A0A7Y3XC24_9GAMM</name>
<evidence type="ECO:0000313" key="1">
    <source>
        <dbReference type="EMBL" id="NOG32939.1"/>
    </source>
</evidence>
<protein>
    <submittedName>
        <fullName evidence="1">Uncharacterized protein</fullName>
    </submittedName>
</protein>
<keyword evidence="2" id="KW-1185">Reference proteome</keyword>
<gene>
    <name evidence="1" type="ORF">HLB35_16280</name>
</gene>